<proteinExistence type="predicted"/>
<feature type="compositionally biased region" description="Low complexity" evidence="1">
    <location>
        <begin position="250"/>
        <end position="260"/>
    </location>
</feature>
<dbReference type="AlphaFoldDB" id="A0A640KQX0"/>
<protein>
    <submittedName>
        <fullName evidence="2">Uncharacterized protein</fullName>
    </submittedName>
</protein>
<sequence length="834" mass="88888">MNFRALMSTHEWVIEQESSDVVTTRVVLDFADGNADNHGSGSHTTISSSSYPLPLRRDGRGRGVSGSTPSGSGVFALKEVTCSEAGSSRRSSKHSNGSCSRRRRHRHLGPSGKVTRETDIGTMAGPTDSAYTTNSLRQRYQRMLFGSGCGAKAAAVSGVARVPTVSCNTSSGMPTSEFSPSHRIDPCADLNGEAYPFSPIPLRGTNAGGQPPSTLCMSAYDAETADEEEKQSTSISLSWRSRGGKRKGNRSGSAGVSRVGGSSGRRDMNGAVPESTAGDTPRHSCAQTSSVTTDSAAPSSSCLLCRVVACEDSDDVVLAGETGMINEDGSYYVLRDVWATRATCPPTITTTRAADFPEFKPLHPISVENEEELTETMTESCSHRSPTTDVRDVLSATAQAKSTHRMPLSLTMSQQEVRQSAKVDAAQDHRRYNKMLLKKERQRRQNRGRQLTGSSVDCALSVSRTQCAYAGDSSRALRDGVSTGSSRYSRGACAVGVPGRLNAYEPTSDSSSDSYDNEAGDDISDTSSLLSLECLSTSSKDDYDVRKLRKDSVFAATVQSLASRAERERKKMEAREEQMLYSEAVQNTTAMAQRSPLHSPATLCVPLPTANRDAAGSPAFAPSLTTALRYGDAAPNGGPNRNVVDSGHAGCSNGVSSFFISPIHESVAAESAAWTAGTGFQFLGQGGLGGNEATRSSVLPTSRPASLQRSCSASVPARAIMSRRRGRSEHNEDSYAEELQNSCCKGALSSAVDSVAADAQAGTHRVRKKRKRGDRARQSVVGECGGSRALRPVSAPSNGPPLEILPCSKVDMREDLLETFLMEAVLDEDDFELY</sequence>
<dbReference type="EMBL" id="BLBS01000052">
    <property type="protein sequence ID" value="GET92026.1"/>
    <property type="molecule type" value="Genomic_DNA"/>
</dbReference>
<dbReference type="OrthoDB" id="267070at2759"/>
<feature type="compositionally biased region" description="Low complexity" evidence="1">
    <location>
        <begin position="38"/>
        <end position="50"/>
    </location>
</feature>
<evidence type="ECO:0000313" key="2">
    <source>
        <dbReference type="EMBL" id="GET92026.1"/>
    </source>
</evidence>
<feature type="compositionally biased region" description="Polar residues" evidence="1">
    <location>
        <begin position="285"/>
        <end position="297"/>
    </location>
</feature>
<keyword evidence="3" id="KW-1185">Reference proteome</keyword>
<evidence type="ECO:0000256" key="1">
    <source>
        <dbReference type="SAM" id="MobiDB-lite"/>
    </source>
</evidence>
<feature type="compositionally biased region" description="Polar residues" evidence="1">
    <location>
        <begin position="505"/>
        <end position="514"/>
    </location>
</feature>
<feature type="region of interest" description="Disordered" evidence="1">
    <location>
        <begin position="691"/>
        <end position="714"/>
    </location>
</feature>
<feature type="compositionally biased region" description="Polar residues" evidence="1">
    <location>
        <begin position="693"/>
        <end position="713"/>
    </location>
</feature>
<dbReference type="Proteomes" id="UP000419144">
    <property type="component" value="Unassembled WGS sequence"/>
</dbReference>
<feature type="region of interest" description="Disordered" evidence="1">
    <location>
        <begin position="222"/>
        <end position="297"/>
    </location>
</feature>
<evidence type="ECO:0000313" key="3">
    <source>
        <dbReference type="Proteomes" id="UP000419144"/>
    </source>
</evidence>
<accession>A0A640KQX0</accession>
<dbReference type="VEuPathDB" id="TriTrypDB:LtaPh_3329100"/>
<feature type="region of interest" description="Disordered" evidence="1">
    <location>
        <begin position="759"/>
        <end position="801"/>
    </location>
</feature>
<name>A0A640KQX0_LEITA</name>
<comment type="caution">
    <text evidence="2">The sequence shown here is derived from an EMBL/GenBank/DDBJ whole genome shotgun (WGS) entry which is preliminary data.</text>
</comment>
<feature type="region of interest" description="Disordered" evidence="1">
    <location>
        <begin position="499"/>
        <end position="522"/>
    </location>
</feature>
<feature type="region of interest" description="Disordered" evidence="1">
    <location>
        <begin position="85"/>
        <end position="130"/>
    </location>
</feature>
<feature type="region of interest" description="Disordered" evidence="1">
    <location>
        <begin position="32"/>
        <end position="72"/>
    </location>
</feature>
<organism evidence="2 3">
    <name type="scientific">Leishmania tarentolae</name>
    <name type="common">Sauroleishmania tarentolae</name>
    <dbReference type="NCBI Taxonomy" id="5689"/>
    <lineage>
        <taxon>Eukaryota</taxon>
        <taxon>Discoba</taxon>
        <taxon>Euglenozoa</taxon>
        <taxon>Kinetoplastea</taxon>
        <taxon>Metakinetoplastina</taxon>
        <taxon>Trypanosomatida</taxon>
        <taxon>Trypanosomatidae</taxon>
        <taxon>Leishmaniinae</taxon>
        <taxon>Leishmania</taxon>
        <taxon>lizard Leishmania</taxon>
    </lineage>
</organism>
<feature type="compositionally biased region" description="Basic residues" evidence="1">
    <location>
        <begin position="764"/>
        <end position="774"/>
    </location>
</feature>
<reference evidence="2" key="1">
    <citation type="submission" date="2019-11" db="EMBL/GenBank/DDBJ databases">
        <title>Leishmania tarentolae CDS.</title>
        <authorList>
            <person name="Goto Y."/>
            <person name="Yamagishi J."/>
        </authorList>
    </citation>
    <scope>NUCLEOTIDE SEQUENCE [LARGE SCALE GENOMIC DNA]</scope>
    <source>
        <strain evidence="2">Parrot Tar II</strain>
    </source>
</reference>
<gene>
    <name evidence="2" type="ORF">LtaPh_3329100</name>
</gene>